<dbReference type="Proteomes" id="UP000515733">
    <property type="component" value="Chromosome"/>
</dbReference>
<dbReference type="RefSeq" id="WP_197970575.1">
    <property type="nucleotide sequence ID" value="NZ_LR778301.1"/>
</dbReference>
<proteinExistence type="predicted"/>
<evidence type="ECO:0000313" key="6">
    <source>
        <dbReference type="Proteomes" id="UP000515733"/>
    </source>
</evidence>
<evidence type="ECO:0000313" key="5">
    <source>
        <dbReference type="EMBL" id="CAB1369221.1"/>
    </source>
</evidence>
<evidence type="ECO:0000256" key="1">
    <source>
        <dbReference type="SAM" id="MobiDB-lite"/>
    </source>
</evidence>
<reference evidence="5 6" key="1">
    <citation type="submission" date="2020-03" db="EMBL/GenBank/DDBJ databases">
        <authorList>
            <consortium name="Genoscope - CEA"/>
            <person name="William W."/>
        </authorList>
    </citation>
    <scope>NUCLEOTIDE SEQUENCE [LARGE SCALE GENOMIC DNA]</scope>
    <source>
        <strain evidence="6">DSM 16959</strain>
    </source>
</reference>
<dbReference type="Gene3D" id="3.10.129.10">
    <property type="entry name" value="Hotdog Thioesterase"/>
    <property type="match status" value="1"/>
</dbReference>
<dbReference type="Pfam" id="PF01796">
    <property type="entry name" value="OB_ChsH2_C"/>
    <property type="match status" value="1"/>
</dbReference>
<dbReference type="Pfam" id="PF12172">
    <property type="entry name" value="zf-ChsH2"/>
    <property type="match status" value="1"/>
</dbReference>
<dbReference type="SUPFAM" id="SSF50249">
    <property type="entry name" value="Nucleic acid-binding proteins"/>
    <property type="match status" value="1"/>
</dbReference>
<dbReference type="EMBL" id="LR778301">
    <property type="protein sequence ID" value="CAB1369221.1"/>
    <property type="molecule type" value="Genomic_DNA"/>
</dbReference>
<dbReference type="InterPro" id="IPR029069">
    <property type="entry name" value="HotDog_dom_sf"/>
</dbReference>
<evidence type="ECO:0000259" key="3">
    <source>
        <dbReference type="Pfam" id="PF12172"/>
    </source>
</evidence>
<dbReference type="Pfam" id="PF13452">
    <property type="entry name" value="FAS1_DH_region"/>
    <property type="match status" value="1"/>
</dbReference>
<dbReference type="InterPro" id="IPR002878">
    <property type="entry name" value="ChsH2_C"/>
</dbReference>
<feature type="region of interest" description="Disordered" evidence="1">
    <location>
        <begin position="179"/>
        <end position="200"/>
    </location>
</feature>
<feature type="domain" description="ChsH2 rubredoxin-like zinc ribbon" evidence="3">
    <location>
        <begin position="207"/>
        <end position="243"/>
    </location>
</feature>
<dbReference type="GO" id="GO:0003677">
    <property type="term" value="F:DNA binding"/>
    <property type="evidence" value="ECO:0007669"/>
    <property type="project" value="UniProtKB-KW"/>
</dbReference>
<keyword evidence="5" id="KW-0238">DNA-binding</keyword>
<dbReference type="InterPro" id="IPR022002">
    <property type="entry name" value="ChsH2_Znr"/>
</dbReference>
<gene>
    <name evidence="5" type="ORF">DENOEST_2056</name>
</gene>
<name>A0A6S6Y1R6_9PROT</name>
<dbReference type="SUPFAM" id="SSF54637">
    <property type="entry name" value="Thioesterase/thiol ester dehydrase-isomerase"/>
    <property type="match status" value="1"/>
</dbReference>
<feature type="domain" description="ChsH2 C-terminal OB-fold" evidence="2">
    <location>
        <begin position="246"/>
        <end position="306"/>
    </location>
</feature>
<evidence type="ECO:0000259" key="4">
    <source>
        <dbReference type="Pfam" id="PF13452"/>
    </source>
</evidence>
<evidence type="ECO:0000259" key="2">
    <source>
        <dbReference type="Pfam" id="PF01796"/>
    </source>
</evidence>
<accession>A0A6S6Y1R6</accession>
<dbReference type="AlphaFoldDB" id="A0A6S6Y1R6"/>
<protein>
    <submittedName>
        <fullName evidence="5">DNA-binding protein</fullName>
    </submittedName>
</protein>
<feature type="domain" description="FAS1-like dehydratase" evidence="4">
    <location>
        <begin position="14"/>
        <end position="163"/>
    </location>
</feature>
<dbReference type="InterPro" id="IPR012340">
    <property type="entry name" value="NA-bd_OB-fold"/>
</dbReference>
<dbReference type="Gene3D" id="6.10.30.10">
    <property type="match status" value="1"/>
</dbReference>
<dbReference type="InterPro" id="IPR039569">
    <property type="entry name" value="FAS1-like_DH_region"/>
</dbReference>
<dbReference type="PANTHER" id="PTHR34075">
    <property type="entry name" value="BLR3430 PROTEIN"/>
    <property type="match status" value="1"/>
</dbReference>
<keyword evidence="6" id="KW-1185">Reference proteome</keyword>
<sequence>MSVTNVDVEAHVKAMVGREYGRVYAWDPVNQPMIRQWCEAMGNKSILYHDPAFAAKSIHGGQVAPPTMMQAWTLAGVNGESPPGSSTVNPYEAVEFLTNNGFPVNVAVNSEHEYFRYLRLGESLCFTSMLESVSELKRTALGTGYFVTNLMTFMTTEGEKVGTMRFRLFVYRPHQVPDEAESKAEQPAEAQPRRPHPGISQDTRFFWDGLKEGRLLIQKCSACGELRHPPGPTCPHCHSFKWEAIQASGRGIIHSFVVMHHPQVAGIESPNPVLLVELEEGTRLVAGLAGIKYSEVQIGMPVQVEFLRTDEELVVPVFRPI</sequence>
<dbReference type="PANTHER" id="PTHR34075:SF5">
    <property type="entry name" value="BLR3430 PROTEIN"/>
    <property type="match status" value="1"/>
</dbReference>
<organism evidence="5 6">
    <name type="scientific">Denitratisoma oestradiolicum</name>
    <dbReference type="NCBI Taxonomy" id="311182"/>
    <lineage>
        <taxon>Bacteria</taxon>
        <taxon>Pseudomonadati</taxon>
        <taxon>Pseudomonadota</taxon>
        <taxon>Betaproteobacteria</taxon>
        <taxon>Nitrosomonadales</taxon>
        <taxon>Sterolibacteriaceae</taxon>
        <taxon>Denitratisoma</taxon>
    </lineage>
</organism>
<dbReference type="InterPro" id="IPR052513">
    <property type="entry name" value="Thioester_dehydratase-like"/>
</dbReference>
<dbReference type="KEGG" id="doe:DENOEST_2056"/>